<dbReference type="GO" id="GO:0003887">
    <property type="term" value="F:DNA-directed DNA polymerase activity"/>
    <property type="evidence" value="ECO:0007669"/>
    <property type="project" value="InterPro"/>
</dbReference>
<reference evidence="1 2" key="1">
    <citation type="journal article" date="2013" name="Genome Announc.">
        <title>Draft Genome Sequence of Methylophaga lonarensis MPLT, a Haloalkaliphilic (Non-Methane-Utilizing) Methylotroph.</title>
        <authorList>
            <person name="Shetty S.A."/>
            <person name="Marathe N.P."/>
            <person name="Munot H."/>
            <person name="Antony C.P."/>
            <person name="Dhotre D.P."/>
            <person name="Murrell J.C."/>
            <person name="Shouche Y.S."/>
        </authorList>
    </citation>
    <scope>NUCLEOTIDE SEQUENCE [LARGE SCALE GENOMIC DNA]</scope>
    <source>
        <strain evidence="1 2">MPL</strain>
    </source>
</reference>
<evidence type="ECO:0000313" key="1">
    <source>
        <dbReference type="EMBL" id="EMR13424.1"/>
    </source>
</evidence>
<dbReference type="STRING" id="1286106.MPL1_05217"/>
<dbReference type="EMBL" id="APHR01000024">
    <property type="protein sequence ID" value="EMR13424.1"/>
    <property type="molecule type" value="Genomic_DNA"/>
</dbReference>
<sequence length="155" mass="16790">MSLTASQLSALAAMKIPVWQQRTGNIETAGHQPSVQLSKTLGIMMEDVQQMSAAEQRLFQAILIAFQLNLADLEQLTPAHASALLGLSESHFSLLIIGSCPQVFSEATPLKSGALMLDNGIRLFVTDSLSNLLATPARKAQFWQQAQAWLRAGTE</sequence>
<proteinExistence type="predicted"/>
<dbReference type="SUPFAM" id="SSF102220">
    <property type="entry name" value="DNA polymerase III psi subunit"/>
    <property type="match status" value="1"/>
</dbReference>
<dbReference type="GO" id="GO:0008408">
    <property type="term" value="F:3'-5' exonuclease activity"/>
    <property type="evidence" value="ECO:0007669"/>
    <property type="project" value="InterPro"/>
</dbReference>
<dbReference type="PATRIC" id="fig|1286106.3.peg.1047"/>
<dbReference type="GO" id="GO:0006260">
    <property type="term" value="P:DNA replication"/>
    <property type="evidence" value="ECO:0007669"/>
    <property type="project" value="InterPro"/>
</dbReference>
<evidence type="ECO:0000313" key="2">
    <source>
        <dbReference type="Proteomes" id="UP000012019"/>
    </source>
</evidence>
<dbReference type="AlphaFoldDB" id="M7PSK1"/>
<comment type="caution">
    <text evidence="1">The sequence shown here is derived from an EMBL/GenBank/DDBJ whole genome shotgun (WGS) entry which is preliminary data.</text>
</comment>
<dbReference type="InterPro" id="IPR004615">
    <property type="entry name" value="DNA_pol_III_psi"/>
</dbReference>
<dbReference type="Proteomes" id="UP000012019">
    <property type="component" value="Unassembled WGS sequence"/>
</dbReference>
<dbReference type="Gene3D" id="3.40.50.10220">
    <property type="entry name" value="DNA polymerase III, psi subunit"/>
    <property type="match status" value="1"/>
</dbReference>
<gene>
    <name evidence="1" type="ORF">MPL1_05217</name>
</gene>
<accession>M7PSK1</accession>
<name>M7PSK1_9GAMM</name>
<organism evidence="1 2">
    <name type="scientific">Methylophaga lonarensis MPL</name>
    <dbReference type="NCBI Taxonomy" id="1286106"/>
    <lineage>
        <taxon>Bacteria</taxon>
        <taxon>Pseudomonadati</taxon>
        <taxon>Pseudomonadota</taxon>
        <taxon>Gammaproteobacteria</taxon>
        <taxon>Thiotrichales</taxon>
        <taxon>Piscirickettsiaceae</taxon>
        <taxon>Methylophaga</taxon>
    </lineage>
</organism>
<keyword evidence="2" id="KW-1185">Reference proteome</keyword>
<protein>
    <submittedName>
        <fullName evidence="1">DNA polymerase III psi subunit</fullName>
    </submittedName>
</protein>
<dbReference type="Pfam" id="PF03603">
    <property type="entry name" value="DNA_III_psi"/>
    <property type="match status" value="1"/>
</dbReference>
<dbReference type="RefSeq" id="WP_009726053.1">
    <property type="nucleotide sequence ID" value="NZ_APHR01000024.1"/>
</dbReference>
<dbReference type="InterPro" id="IPR036654">
    <property type="entry name" value="DNA_pol_III_psi_sf"/>
</dbReference>